<evidence type="ECO:0000313" key="2">
    <source>
        <dbReference type="Proteomes" id="UP001242480"/>
    </source>
</evidence>
<gene>
    <name evidence="1" type="ORF">QO011_001406</name>
</gene>
<proteinExistence type="predicted"/>
<organism evidence="1 2">
    <name type="scientific">Labrys wisconsinensis</name>
    <dbReference type="NCBI Taxonomy" id="425677"/>
    <lineage>
        <taxon>Bacteria</taxon>
        <taxon>Pseudomonadati</taxon>
        <taxon>Pseudomonadota</taxon>
        <taxon>Alphaproteobacteria</taxon>
        <taxon>Hyphomicrobiales</taxon>
        <taxon>Xanthobacteraceae</taxon>
        <taxon>Labrys</taxon>
    </lineage>
</organism>
<sequence>MPAAASHPATPDEEAAVRALLAEIWTALGGSAAAPGRLQLTGNGDLPSVFAVSDLAAAAVGAAGLALSELVAAAGGPAPAVAVDRRLASFWFASSVRPQGWSVPPPWDPIAGDYRAADGWIRLHTNAPAHRQAALAVLGVAGEKEEVTRAVAGWPAAALERAVVEAGGCAAEMRSLEAWAAHEQGRHVAAEALVAIEERDEAPALARPVDPARPLAGIRVLDLTRVLAGPVATRLLAGYGAEVLRIDPPGWDEPALAPEVLLGKRTARLDLARPEDHALFLRLMGEADILVHGYRPSALEGLGFGEAVRRRVRPGLIDICLDAYGWSGPWRERRGFDSLVQMSAGIAEAGMRRLGKERPTPLPVQALDHATGYLMAAAAVLGLARRLATGRGRRARASLAATAALLARHPLARPAKPLATETPDDLDGAVEATGWGPAQRLRAPLAVAGASAVWPQPAMPIGSHQAVWIGGSS</sequence>
<comment type="caution">
    <text evidence="1">The sequence shown here is derived from an EMBL/GenBank/DDBJ whole genome shotgun (WGS) entry which is preliminary data.</text>
</comment>
<accession>A0ABU0J4D9</accession>
<dbReference type="Gene3D" id="3.40.50.10540">
    <property type="entry name" value="Crotonobetainyl-coa:carnitine coa-transferase, domain 1"/>
    <property type="match status" value="1"/>
</dbReference>
<reference evidence="1 2" key="1">
    <citation type="submission" date="2023-07" db="EMBL/GenBank/DDBJ databases">
        <title>Genomic Encyclopedia of Type Strains, Phase IV (KMG-IV): sequencing the most valuable type-strain genomes for metagenomic binning, comparative biology and taxonomic classification.</title>
        <authorList>
            <person name="Goeker M."/>
        </authorList>
    </citation>
    <scope>NUCLEOTIDE SEQUENCE [LARGE SCALE GENOMIC DNA]</scope>
    <source>
        <strain evidence="1 2">DSM 19619</strain>
    </source>
</reference>
<dbReference type="RefSeq" id="WP_307269590.1">
    <property type="nucleotide sequence ID" value="NZ_JAUSVX010000002.1"/>
</dbReference>
<keyword evidence="2" id="KW-1185">Reference proteome</keyword>
<evidence type="ECO:0000313" key="1">
    <source>
        <dbReference type="EMBL" id="MDQ0468406.1"/>
    </source>
</evidence>
<evidence type="ECO:0008006" key="3">
    <source>
        <dbReference type="Google" id="ProtNLM"/>
    </source>
</evidence>
<dbReference type="PANTHER" id="PTHR48228:SF4">
    <property type="entry name" value="BLR3030 PROTEIN"/>
    <property type="match status" value="1"/>
</dbReference>
<dbReference type="Pfam" id="PF02515">
    <property type="entry name" value="CoA_transf_3"/>
    <property type="match status" value="1"/>
</dbReference>
<protein>
    <recommendedName>
        <fullName evidence="3">Acyl-CoA transferase</fullName>
    </recommendedName>
</protein>
<dbReference type="Proteomes" id="UP001242480">
    <property type="component" value="Unassembled WGS sequence"/>
</dbReference>
<dbReference type="InterPro" id="IPR003673">
    <property type="entry name" value="CoA-Trfase_fam_III"/>
</dbReference>
<dbReference type="InterPro" id="IPR023606">
    <property type="entry name" value="CoA-Trfase_III_dom_1_sf"/>
</dbReference>
<dbReference type="PANTHER" id="PTHR48228">
    <property type="entry name" value="SUCCINYL-COA--D-CITRAMALATE COA-TRANSFERASE"/>
    <property type="match status" value="1"/>
</dbReference>
<dbReference type="EMBL" id="JAUSVX010000002">
    <property type="protein sequence ID" value="MDQ0468406.1"/>
    <property type="molecule type" value="Genomic_DNA"/>
</dbReference>
<name>A0ABU0J4D9_9HYPH</name>
<dbReference type="InterPro" id="IPR050509">
    <property type="entry name" value="CoA-transferase_III"/>
</dbReference>
<dbReference type="SUPFAM" id="SSF89796">
    <property type="entry name" value="CoA-transferase family III (CaiB/BaiF)"/>
    <property type="match status" value="2"/>
</dbReference>